<feature type="compositionally biased region" description="Basic and acidic residues" evidence="1">
    <location>
        <begin position="239"/>
        <end position="278"/>
    </location>
</feature>
<accession>A0ABM0M808</accession>
<evidence type="ECO:0000313" key="3">
    <source>
        <dbReference type="RefSeq" id="XP_006816149.1"/>
    </source>
</evidence>
<dbReference type="RefSeq" id="XP_006816149.1">
    <property type="nucleotide sequence ID" value="XM_006816086.1"/>
</dbReference>
<dbReference type="GeneID" id="102808382"/>
<name>A0ABM0M808_SACKO</name>
<sequence length="492" mass="55788">MVKYLTEYGQVKGNVHGKKFFSVAEESEKTHKREHSKDIESKFEVKRKEDSTIPRERGFVHAMPLLRLEPGYAPSRLFDHYYSINDNRHVTNLPPVDASREALHIHNKETPQADNVYTFPLLHLDKEASRPWVGGEMNGYHHGVPRLVPPEVIINYEQQKYHKEMSKFRGVYRENVKNAHMRDWQNRLAFGDQTGQSKGGYYPHPDEMGPIQLLHANIEPFEAEGDRHNITRRRRRRQKDKDGKTSKSKETESESRSESTRSQRTPRSKEHDVSDIDNNRGYVIPPGSYNCELRYKHDVSIYPTPAEIHLNAITHKDAKPRDHGVNQDVSTSMDTNGLDAAGKSVRFKEPDEVTSADAVNQYCEAATGLSSTGHVIAPEIFFGLRFGQAKEEQSSVDEGKDDQQSGRSYINVVDIDTSILNSIPEKEDQVTARPPAQPTSSVSPRADEMEPSIAELHYNAMRLKDGDSAIPSVSDRLTVQLLDGGMTADRYV</sequence>
<feature type="region of interest" description="Disordered" evidence="1">
    <location>
        <begin position="424"/>
        <end position="448"/>
    </location>
</feature>
<reference evidence="3" key="1">
    <citation type="submission" date="2025-08" db="UniProtKB">
        <authorList>
            <consortium name="RefSeq"/>
        </authorList>
    </citation>
    <scope>IDENTIFICATION</scope>
    <source>
        <tissue evidence="3">Testes</tissue>
    </source>
</reference>
<dbReference type="PANTHER" id="PTHR14492">
    <property type="entry name" value="JBTS17"/>
    <property type="match status" value="1"/>
</dbReference>
<keyword evidence="2" id="KW-1185">Reference proteome</keyword>
<proteinExistence type="predicted"/>
<evidence type="ECO:0000313" key="2">
    <source>
        <dbReference type="Proteomes" id="UP000694865"/>
    </source>
</evidence>
<evidence type="ECO:0000256" key="1">
    <source>
        <dbReference type="SAM" id="MobiDB-lite"/>
    </source>
</evidence>
<dbReference type="PANTHER" id="PTHR14492:SF4">
    <property type="entry name" value="CILIOGENESIS AND PLANAR POLARITY EFFECTOR 1"/>
    <property type="match status" value="1"/>
</dbReference>
<protein>
    <submittedName>
        <fullName evidence="3">Uncharacterized protein LOC102808382</fullName>
    </submittedName>
</protein>
<gene>
    <name evidence="3" type="primary">LOC102808382</name>
</gene>
<dbReference type="InterPro" id="IPR028236">
    <property type="entry name" value="CPLANE1"/>
</dbReference>
<feature type="region of interest" description="Disordered" evidence="1">
    <location>
        <begin position="318"/>
        <end position="337"/>
    </location>
</feature>
<dbReference type="Proteomes" id="UP000694865">
    <property type="component" value="Unplaced"/>
</dbReference>
<feature type="region of interest" description="Disordered" evidence="1">
    <location>
        <begin position="221"/>
        <end position="283"/>
    </location>
</feature>
<organism evidence="2 3">
    <name type="scientific">Saccoglossus kowalevskii</name>
    <name type="common">Acorn worm</name>
    <dbReference type="NCBI Taxonomy" id="10224"/>
    <lineage>
        <taxon>Eukaryota</taxon>
        <taxon>Metazoa</taxon>
        <taxon>Hemichordata</taxon>
        <taxon>Enteropneusta</taxon>
        <taxon>Harrimaniidae</taxon>
        <taxon>Saccoglossus</taxon>
    </lineage>
</organism>